<evidence type="ECO:0000313" key="2">
    <source>
        <dbReference type="EMBL" id="SHJ17288.1"/>
    </source>
</evidence>
<dbReference type="STRING" id="1121298.SAMN05444401_2372"/>
<reference evidence="2 3" key="1">
    <citation type="submission" date="2016-11" db="EMBL/GenBank/DDBJ databases">
        <authorList>
            <person name="Jaros S."/>
            <person name="Januszkiewicz K."/>
            <person name="Wedrychowicz H."/>
        </authorList>
    </citation>
    <scope>NUCLEOTIDE SEQUENCE [LARGE SCALE GENOMIC DNA]</scope>
    <source>
        <strain evidence="2 3">DSM 21864</strain>
    </source>
</reference>
<feature type="transmembrane region" description="Helical" evidence="1">
    <location>
        <begin position="118"/>
        <end position="138"/>
    </location>
</feature>
<protein>
    <submittedName>
        <fullName evidence="2">Uncharacterized protein</fullName>
    </submittedName>
</protein>
<feature type="transmembrane region" description="Helical" evidence="1">
    <location>
        <begin position="53"/>
        <end position="73"/>
    </location>
</feature>
<feature type="transmembrane region" description="Helical" evidence="1">
    <location>
        <begin position="85"/>
        <end position="106"/>
    </location>
</feature>
<keyword evidence="3" id="KW-1185">Reference proteome</keyword>
<organism evidence="2 3">
    <name type="scientific">Clostridium amylolyticum</name>
    <dbReference type="NCBI Taxonomy" id="1121298"/>
    <lineage>
        <taxon>Bacteria</taxon>
        <taxon>Bacillati</taxon>
        <taxon>Bacillota</taxon>
        <taxon>Clostridia</taxon>
        <taxon>Eubacteriales</taxon>
        <taxon>Clostridiaceae</taxon>
        <taxon>Clostridium</taxon>
    </lineage>
</organism>
<accession>A0A1M6H514</accession>
<dbReference type="RefSeq" id="WP_073006760.1">
    <property type="nucleotide sequence ID" value="NZ_FQZO01000003.1"/>
</dbReference>
<keyword evidence="1" id="KW-1133">Transmembrane helix</keyword>
<sequence length="153" mass="17373">MSKLKSNLGNIASIIYFVVVMWWVLLLLAIVPLTLFGDIKTIRSSGFSAPNVGIMFMGLFGLFIGISLLIPAFRKMYYKLPWLFPYVKILYVNLVIMGVATLILNYGYEVQSSTRHMSFFMVMIAQIVICRIAMCIYFNKKTVKYIGGGVENE</sequence>
<feature type="transmembrane region" description="Helical" evidence="1">
    <location>
        <begin position="12"/>
        <end position="33"/>
    </location>
</feature>
<keyword evidence="1" id="KW-0472">Membrane</keyword>
<dbReference type="AlphaFoldDB" id="A0A1M6H514"/>
<name>A0A1M6H514_9CLOT</name>
<dbReference type="Proteomes" id="UP000184080">
    <property type="component" value="Unassembled WGS sequence"/>
</dbReference>
<evidence type="ECO:0000313" key="3">
    <source>
        <dbReference type="Proteomes" id="UP000184080"/>
    </source>
</evidence>
<dbReference type="EMBL" id="FQZO01000003">
    <property type="protein sequence ID" value="SHJ17288.1"/>
    <property type="molecule type" value="Genomic_DNA"/>
</dbReference>
<evidence type="ECO:0000256" key="1">
    <source>
        <dbReference type="SAM" id="Phobius"/>
    </source>
</evidence>
<keyword evidence="1" id="KW-0812">Transmembrane</keyword>
<gene>
    <name evidence="2" type="ORF">SAMN05444401_2372</name>
</gene>
<proteinExistence type="predicted"/>
<dbReference type="OrthoDB" id="2868304at2"/>